<dbReference type="SFLD" id="SFLDG00358">
    <property type="entry name" value="Main_(cytGST)"/>
    <property type="match status" value="1"/>
</dbReference>
<dbReference type="InterPro" id="IPR004046">
    <property type="entry name" value="GST_C"/>
</dbReference>
<evidence type="ECO:0000259" key="2">
    <source>
        <dbReference type="PROSITE" id="PS50405"/>
    </source>
</evidence>
<dbReference type="RefSeq" id="WP_224570925.1">
    <property type="nucleotide sequence ID" value="NZ_JAPYKS010000028.1"/>
</dbReference>
<name>A0ABU8L357_9HYPH</name>
<evidence type="ECO:0000313" key="4">
    <source>
        <dbReference type="Proteomes" id="UP001387293"/>
    </source>
</evidence>
<dbReference type="SUPFAM" id="SSF47616">
    <property type="entry name" value="GST C-terminal domain-like"/>
    <property type="match status" value="1"/>
</dbReference>
<dbReference type="CDD" id="cd03188">
    <property type="entry name" value="GST_C_Beta"/>
    <property type="match status" value="1"/>
</dbReference>
<dbReference type="Proteomes" id="UP001387293">
    <property type="component" value="Unassembled WGS sequence"/>
</dbReference>
<comment type="caution">
    <text evidence="3">The sequence shown here is derived from an EMBL/GenBank/DDBJ whole genome shotgun (WGS) entry which is preliminary data.</text>
</comment>
<dbReference type="Pfam" id="PF00043">
    <property type="entry name" value="GST_C"/>
    <property type="match status" value="1"/>
</dbReference>
<dbReference type="PROSITE" id="PS50405">
    <property type="entry name" value="GST_CTER"/>
    <property type="match status" value="1"/>
</dbReference>
<dbReference type="InterPro" id="IPR036282">
    <property type="entry name" value="Glutathione-S-Trfase_C_sf"/>
</dbReference>
<dbReference type="PANTHER" id="PTHR44051:SF8">
    <property type="entry name" value="GLUTATHIONE S-TRANSFERASE GSTA"/>
    <property type="match status" value="1"/>
</dbReference>
<dbReference type="EMBL" id="JAPYKS010000028">
    <property type="protein sequence ID" value="MEI9412409.1"/>
    <property type="molecule type" value="Genomic_DNA"/>
</dbReference>
<dbReference type="Pfam" id="PF13409">
    <property type="entry name" value="GST_N_2"/>
    <property type="match status" value="1"/>
</dbReference>
<evidence type="ECO:0000259" key="1">
    <source>
        <dbReference type="PROSITE" id="PS50404"/>
    </source>
</evidence>
<gene>
    <name evidence="3" type="ORF">O7A60_27190</name>
</gene>
<feature type="domain" description="GST C-terminal" evidence="2">
    <location>
        <begin position="84"/>
        <end position="194"/>
    </location>
</feature>
<dbReference type="Gene3D" id="3.40.30.10">
    <property type="entry name" value="Glutaredoxin"/>
    <property type="match status" value="1"/>
</dbReference>
<dbReference type="CDD" id="cd03057">
    <property type="entry name" value="GST_N_Beta"/>
    <property type="match status" value="1"/>
</dbReference>
<protein>
    <submittedName>
        <fullName evidence="3">Glutathione binding-like protein</fullName>
    </submittedName>
</protein>
<dbReference type="PANTHER" id="PTHR44051">
    <property type="entry name" value="GLUTATHIONE S-TRANSFERASE-RELATED"/>
    <property type="match status" value="1"/>
</dbReference>
<sequence length="194" mass="21425">MKLYYSPLACSLADHIALEEAGAAFERETVNLKTKRTGSGDDFTTVTRKGYVPALVLDSGETLTENVAVLDWIAAQYPALGVEGPMGRTRVLEALTYVSTEIHRSFKPMWHQGSDAEMAKARTTITAQLDLFANGLKTDYLFGEKPSVADFYLFVMLLWAARFQVPVPAPLEALRARIAARPAVRITMKREGLV</sequence>
<keyword evidence="4" id="KW-1185">Reference proteome</keyword>
<dbReference type="SUPFAM" id="SSF52833">
    <property type="entry name" value="Thioredoxin-like"/>
    <property type="match status" value="1"/>
</dbReference>
<proteinExistence type="predicted"/>
<dbReference type="InterPro" id="IPR004045">
    <property type="entry name" value="Glutathione_S-Trfase_N"/>
</dbReference>
<dbReference type="InterPro" id="IPR040079">
    <property type="entry name" value="Glutathione_S-Trfase"/>
</dbReference>
<dbReference type="PROSITE" id="PS50404">
    <property type="entry name" value="GST_NTER"/>
    <property type="match status" value="1"/>
</dbReference>
<reference evidence="3 4" key="1">
    <citation type="submission" date="2022-12" db="EMBL/GenBank/DDBJ databases">
        <authorList>
            <person name="Muema E."/>
        </authorList>
    </citation>
    <scope>NUCLEOTIDE SEQUENCE [LARGE SCALE GENOMIC DNA]</scope>
    <source>
        <strain evidence="4">1326</strain>
    </source>
</reference>
<organism evidence="3 4">
    <name type="scientific">Mesorhizobium salmacidum</name>
    <dbReference type="NCBI Taxonomy" id="3015171"/>
    <lineage>
        <taxon>Bacteria</taxon>
        <taxon>Pseudomonadati</taxon>
        <taxon>Pseudomonadota</taxon>
        <taxon>Alphaproteobacteria</taxon>
        <taxon>Hyphomicrobiales</taxon>
        <taxon>Phyllobacteriaceae</taxon>
        <taxon>Mesorhizobium</taxon>
    </lineage>
</organism>
<evidence type="ECO:0000313" key="3">
    <source>
        <dbReference type="EMBL" id="MEI9412409.1"/>
    </source>
</evidence>
<feature type="domain" description="GST N-terminal" evidence="1">
    <location>
        <begin position="1"/>
        <end position="81"/>
    </location>
</feature>
<dbReference type="InterPro" id="IPR010987">
    <property type="entry name" value="Glutathione-S-Trfase_C-like"/>
</dbReference>
<accession>A0ABU8L357</accession>
<dbReference type="InterPro" id="IPR036249">
    <property type="entry name" value="Thioredoxin-like_sf"/>
</dbReference>
<dbReference type="SFLD" id="SFLDS00019">
    <property type="entry name" value="Glutathione_Transferase_(cytos"/>
    <property type="match status" value="1"/>
</dbReference>
<dbReference type="Gene3D" id="1.20.1050.10">
    <property type="match status" value="1"/>
</dbReference>